<dbReference type="InterPro" id="IPR001486">
    <property type="entry name" value="Hemoglobin_trunc"/>
</dbReference>
<dbReference type="Pfam" id="PF01152">
    <property type="entry name" value="Bac_globin"/>
    <property type="match status" value="1"/>
</dbReference>
<keyword evidence="2 5" id="KW-0349">Heme</keyword>
<dbReference type="CDD" id="cd00454">
    <property type="entry name" value="TrHb1_N"/>
    <property type="match status" value="1"/>
</dbReference>
<dbReference type="RefSeq" id="WP_278286752.1">
    <property type="nucleotide sequence ID" value="NZ_PDJQ01000001.1"/>
</dbReference>
<evidence type="ECO:0000256" key="6">
    <source>
        <dbReference type="SAM" id="Phobius"/>
    </source>
</evidence>
<evidence type="ECO:0000256" key="3">
    <source>
        <dbReference type="ARBA" id="ARBA00022723"/>
    </source>
</evidence>
<keyword evidence="6" id="KW-0812">Transmembrane</keyword>
<keyword evidence="6" id="KW-0472">Membrane</keyword>
<protein>
    <submittedName>
        <fullName evidence="7">Hemoglobin</fullName>
    </submittedName>
</protein>
<gene>
    <name evidence="7" type="ORF">A9A59_0327</name>
</gene>
<name>A0A2A9HDA6_TEPT2</name>
<dbReference type="EMBL" id="PDJQ01000001">
    <property type="protein sequence ID" value="PFG73132.1"/>
    <property type="molecule type" value="Genomic_DNA"/>
</dbReference>
<keyword evidence="1" id="KW-0813">Transport</keyword>
<evidence type="ECO:0000313" key="8">
    <source>
        <dbReference type="Proteomes" id="UP000223071"/>
    </source>
</evidence>
<proteinExistence type="predicted"/>
<evidence type="ECO:0000313" key="7">
    <source>
        <dbReference type="EMBL" id="PFG73132.1"/>
    </source>
</evidence>
<dbReference type="GO" id="GO:0046872">
    <property type="term" value="F:metal ion binding"/>
    <property type="evidence" value="ECO:0007669"/>
    <property type="project" value="UniProtKB-KW"/>
</dbReference>
<dbReference type="InterPro" id="IPR009050">
    <property type="entry name" value="Globin-like_sf"/>
</dbReference>
<reference evidence="7 8" key="1">
    <citation type="submission" date="2017-09" db="EMBL/GenBank/DDBJ databases">
        <title>Sequencing the genomes of two abundant thermophiles in Great Basin hot springs: Thermocrinis jamiesonii and novel Chloroflexi Thermoflexus hugenholtzii.</title>
        <authorList>
            <person name="Hedlund B."/>
        </authorList>
    </citation>
    <scope>NUCLEOTIDE SEQUENCE [LARGE SCALE GENOMIC DNA]</scope>
    <source>
        <strain evidence="7 8">G233</strain>
    </source>
</reference>
<evidence type="ECO:0000256" key="5">
    <source>
        <dbReference type="PIRSR" id="PIRSR601486-1"/>
    </source>
</evidence>
<keyword evidence="3 5" id="KW-0479">Metal-binding</keyword>
<evidence type="ECO:0000256" key="4">
    <source>
        <dbReference type="ARBA" id="ARBA00023004"/>
    </source>
</evidence>
<evidence type="ECO:0000256" key="2">
    <source>
        <dbReference type="ARBA" id="ARBA00022617"/>
    </source>
</evidence>
<accession>A0A2A9HDA6</accession>
<organism evidence="7 8">
    <name type="scientific">Tepidiforma thermophila (strain KCTC 52669 / CGMCC 1.13589 / G233)</name>
    <dbReference type="NCBI Taxonomy" id="2761530"/>
    <lineage>
        <taxon>Bacteria</taxon>
        <taxon>Bacillati</taxon>
        <taxon>Chloroflexota</taxon>
        <taxon>Tepidiformia</taxon>
        <taxon>Tepidiformales</taxon>
        <taxon>Tepidiformaceae</taxon>
        <taxon>Tepidiforma</taxon>
    </lineage>
</organism>
<comment type="caution">
    <text evidence="7">The sequence shown here is derived from an EMBL/GenBank/DDBJ whole genome shotgun (WGS) entry which is preliminary data.</text>
</comment>
<dbReference type="InterPro" id="IPR012292">
    <property type="entry name" value="Globin/Proto"/>
</dbReference>
<feature type="binding site" description="distal binding residue" evidence="5">
    <location>
        <position position="100"/>
    </location>
    <ligand>
        <name>heme</name>
        <dbReference type="ChEBI" id="CHEBI:30413"/>
    </ligand>
    <ligandPart>
        <name>Fe</name>
        <dbReference type="ChEBI" id="CHEBI:18248"/>
    </ligandPart>
</feature>
<sequence length="172" mass="18390">MSESRSIIARGAQNRRAFLRTAGAVAVFGGAFLVVGCSDDDKKSMPTPVPTAPGQAKLYDRLGGKPAITAVVDAFIANVAADTRINRFFASTDIPTLKMHLVNQIGEATGGPEKYTGRDMKTAHAGLMITKADFDALVEDLVKALDQFKVPEREKNELLGLLGPMEKDIVTA</sequence>
<keyword evidence="4 5" id="KW-0408">Iron</keyword>
<feature type="transmembrane region" description="Helical" evidence="6">
    <location>
        <begin position="17"/>
        <end position="36"/>
    </location>
</feature>
<dbReference type="SUPFAM" id="SSF46458">
    <property type="entry name" value="Globin-like"/>
    <property type="match status" value="1"/>
</dbReference>
<dbReference type="GO" id="GO:0020037">
    <property type="term" value="F:heme binding"/>
    <property type="evidence" value="ECO:0007669"/>
    <property type="project" value="InterPro"/>
</dbReference>
<evidence type="ECO:0000256" key="1">
    <source>
        <dbReference type="ARBA" id="ARBA00022448"/>
    </source>
</evidence>
<keyword evidence="6" id="KW-1133">Transmembrane helix</keyword>
<feature type="binding site" description="distal binding residue" evidence="5">
    <location>
        <position position="124"/>
    </location>
    <ligand>
        <name>heme</name>
        <dbReference type="ChEBI" id="CHEBI:30413"/>
    </ligand>
    <ligandPart>
        <name>Fe</name>
        <dbReference type="ChEBI" id="CHEBI:18248"/>
    </ligandPart>
</feature>
<dbReference type="Proteomes" id="UP000223071">
    <property type="component" value="Unassembled WGS sequence"/>
</dbReference>
<dbReference type="AlphaFoldDB" id="A0A2A9HDA6"/>
<dbReference type="Gene3D" id="1.10.490.10">
    <property type="entry name" value="Globins"/>
    <property type="match status" value="1"/>
</dbReference>
<keyword evidence="8" id="KW-1185">Reference proteome</keyword>
<dbReference type="GO" id="GO:0019825">
    <property type="term" value="F:oxygen binding"/>
    <property type="evidence" value="ECO:0007669"/>
    <property type="project" value="InterPro"/>
</dbReference>